<evidence type="ECO:0000313" key="1">
    <source>
        <dbReference type="EMBL" id="VDO82561.1"/>
    </source>
</evidence>
<accession>A0A183JLE2</accession>
<evidence type="ECO:0000313" key="2">
    <source>
        <dbReference type="Proteomes" id="UP000279833"/>
    </source>
</evidence>
<dbReference type="AlphaFoldDB" id="A0A183JLE2"/>
<gene>
    <name evidence="1" type="ORF">SCUD_LOCUS3524</name>
</gene>
<reference evidence="1 2" key="2">
    <citation type="submission" date="2018-11" db="EMBL/GenBank/DDBJ databases">
        <authorList>
            <consortium name="Pathogen Informatics"/>
        </authorList>
    </citation>
    <scope>NUCLEOTIDE SEQUENCE [LARGE SCALE GENOMIC DNA]</scope>
    <source>
        <strain evidence="1">Dakar</strain>
        <strain evidence="2">Dakar, Senegal</strain>
    </source>
</reference>
<proteinExistence type="predicted"/>
<sequence length="45" mass="5076">MCKVLTPQPTSVSNSKLNSCCIWHHISDCEASPVRFEFCCQSEKT</sequence>
<dbReference type="WBParaSite" id="SCUD_0000352301-mRNA-1">
    <property type="protein sequence ID" value="SCUD_0000352301-mRNA-1"/>
    <property type="gene ID" value="SCUD_0000352301"/>
</dbReference>
<dbReference type="Proteomes" id="UP000279833">
    <property type="component" value="Unassembled WGS sequence"/>
</dbReference>
<evidence type="ECO:0000313" key="3">
    <source>
        <dbReference type="WBParaSite" id="SCUD_0000352301-mRNA-1"/>
    </source>
</evidence>
<name>A0A183JLE2_9TREM</name>
<keyword evidence="2" id="KW-1185">Reference proteome</keyword>
<organism evidence="3">
    <name type="scientific">Schistosoma curassoni</name>
    <dbReference type="NCBI Taxonomy" id="6186"/>
    <lineage>
        <taxon>Eukaryota</taxon>
        <taxon>Metazoa</taxon>
        <taxon>Spiralia</taxon>
        <taxon>Lophotrochozoa</taxon>
        <taxon>Platyhelminthes</taxon>
        <taxon>Trematoda</taxon>
        <taxon>Digenea</taxon>
        <taxon>Strigeidida</taxon>
        <taxon>Schistosomatoidea</taxon>
        <taxon>Schistosomatidae</taxon>
        <taxon>Schistosoma</taxon>
    </lineage>
</organism>
<reference evidence="3" key="1">
    <citation type="submission" date="2016-06" db="UniProtKB">
        <authorList>
            <consortium name="WormBaseParasite"/>
        </authorList>
    </citation>
    <scope>IDENTIFICATION</scope>
</reference>
<dbReference type="EMBL" id="UZAK01004039">
    <property type="protein sequence ID" value="VDO82561.1"/>
    <property type="molecule type" value="Genomic_DNA"/>
</dbReference>
<protein>
    <submittedName>
        <fullName evidence="1 3">Uncharacterized protein</fullName>
    </submittedName>
</protein>